<dbReference type="AlphaFoldDB" id="A0A9P4R929"/>
<dbReference type="Pfam" id="PF12796">
    <property type="entry name" value="Ank_2"/>
    <property type="match status" value="1"/>
</dbReference>
<comment type="caution">
    <text evidence="3">The sequence shown here is derived from an EMBL/GenBank/DDBJ whole genome shotgun (WGS) entry which is preliminary data.</text>
</comment>
<sequence>MEQRYSQTCLLSLPSELIYAIADEIGSLNSIITFSHTNRHFYHILADYAFKLNMRHEGSSAIRWILRNHDAHRLERMVQFGANPHGPYKHCWNWGLFQAAQAGSLKIVELLIEAGVDAHIEVCGSTPLAEAITRGHEDVVRSLVEKTDVKEVARWKLDKAVFLACWYKRWDMLTVLAEGGFEVTSVAERANLNAKAWLH</sequence>
<dbReference type="Proteomes" id="UP000799444">
    <property type="component" value="Unassembled WGS sequence"/>
</dbReference>
<name>A0A9P4R929_9PLEO</name>
<dbReference type="InterPro" id="IPR002110">
    <property type="entry name" value="Ankyrin_rpt"/>
</dbReference>
<dbReference type="SUPFAM" id="SSF48403">
    <property type="entry name" value="Ankyrin repeat"/>
    <property type="match status" value="1"/>
</dbReference>
<organism evidence="3 4">
    <name type="scientific">Polyplosphaeria fusca</name>
    <dbReference type="NCBI Taxonomy" id="682080"/>
    <lineage>
        <taxon>Eukaryota</taxon>
        <taxon>Fungi</taxon>
        <taxon>Dikarya</taxon>
        <taxon>Ascomycota</taxon>
        <taxon>Pezizomycotina</taxon>
        <taxon>Dothideomycetes</taxon>
        <taxon>Pleosporomycetidae</taxon>
        <taxon>Pleosporales</taxon>
        <taxon>Tetraplosphaeriaceae</taxon>
        <taxon>Polyplosphaeria</taxon>
    </lineage>
</organism>
<protein>
    <recommendedName>
        <fullName evidence="5">Ankyrin</fullName>
    </recommendedName>
</protein>
<evidence type="ECO:0000313" key="3">
    <source>
        <dbReference type="EMBL" id="KAF2738952.1"/>
    </source>
</evidence>
<dbReference type="OrthoDB" id="366390at2759"/>
<gene>
    <name evidence="3" type="ORF">EJ04DRAFT_573397</name>
</gene>
<proteinExistence type="predicted"/>
<dbReference type="PANTHER" id="PTHR24201">
    <property type="entry name" value="ANK_REP_REGION DOMAIN-CONTAINING PROTEIN"/>
    <property type="match status" value="1"/>
</dbReference>
<evidence type="ECO:0000256" key="2">
    <source>
        <dbReference type="ARBA" id="ARBA00023043"/>
    </source>
</evidence>
<evidence type="ECO:0008006" key="5">
    <source>
        <dbReference type="Google" id="ProtNLM"/>
    </source>
</evidence>
<dbReference type="InterPro" id="IPR036770">
    <property type="entry name" value="Ankyrin_rpt-contain_sf"/>
</dbReference>
<keyword evidence="4" id="KW-1185">Reference proteome</keyword>
<reference evidence="3" key="1">
    <citation type="journal article" date="2020" name="Stud. Mycol.">
        <title>101 Dothideomycetes genomes: a test case for predicting lifestyles and emergence of pathogens.</title>
        <authorList>
            <person name="Haridas S."/>
            <person name="Albert R."/>
            <person name="Binder M."/>
            <person name="Bloem J."/>
            <person name="Labutti K."/>
            <person name="Salamov A."/>
            <person name="Andreopoulos B."/>
            <person name="Baker S."/>
            <person name="Barry K."/>
            <person name="Bills G."/>
            <person name="Bluhm B."/>
            <person name="Cannon C."/>
            <person name="Castanera R."/>
            <person name="Culley D."/>
            <person name="Daum C."/>
            <person name="Ezra D."/>
            <person name="Gonzalez J."/>
            <person name="Henrissat B."/>
            <person name="Kuo A."/>
            <person name="Liang C."/>
            <person name="Lipzen A."/>
            <person name="Lutzoni F."/>
            <person name="Magnuson J."/>
            <person name="Mondo S."/>
            <person name="Nolan M."/>
            <person name="Ohm R."/>
            <person name="Pangilinan J."/>
            <person name="Park H.-J."/>
            <person name="Ramirez L."/>
            <person name="Alfaro M."/>
            <person name="Sun H."/>
            <person name="Tritt A."/>
            <person name="Yoshinaga Y."/>
            <person name="Zwiers L.-H."/>
            <person name="Turgeon B."/>
            <person name="Goodwin S."/>
            <person name="Spatafora J."/>
            <person name="Crous P."/>
            <person name="Grigoriev I."/>
        </authorList>
    </citation>
    <scope>NUCLEOTIDE SEQUENCE</scope>
    <source>
        <strain evidence="3">CBS 125425</strain>
    </source>
</reference>
<dbReference type="InterPro" id="IPR050776">
    <property type="entry name" value="Ank_Repeat/CDKN_Inhibitor"/>
</dbReference>
<dbReference type="Gene3D" id="1.25.40.20">
    <property type="entry name" value="Ankyrin repeat-containing domain"/>
    <property type="match status" value="1"/>
</dbReference>
<dbReference type="EMBL" id="ML996106">
    <property type="protein sequence ID" value="KAF2738952.1"/>
    <property type="molecule type" value="Genomic_DNA"/>
</dbReference>
<accession>A0A9P4R929</accession>
<keyword evidence="2" id="KW-0040">ANK repeat</keyword>
<evidence type="ECO:0000313" key="4">
    <source>
        <dbReference type="Proteomes" id="UP000799444"/>
    </source>
</evidence>
<evidence type="ECO:0000256" key="1">
    <source>
        <dbReference type="ARBA" id="ARBA00022737"/>
    </source>
</evidence>
<keyword evidence="1" id="KW-0677">Repeat</keyword>
<dbReference type="SMART" id="SM00248">
    <property type="entry name" value="ANK"/>
    <property type="match status" value="4"/>
</dbReference>